<protein>
    <submittedName>
        <fullName evidence="1">Uncharacterized protein</fullName>
    </submittedName>
</protein>
<comment type="caution">
    <text evidence="1">The sequence shown here is derived from an EMBL/GenBank/DDBJ whole genome shotgun (WGS) entry which is preliminary data.</text>
</comment>
<name>A0A417YPV4_9BACI</name>
<keyword evidence="2" id="KW-1185">Reference proteome</keyword>
<dbReference type="AlphaFoldDB" id="A0A417YPV4"/>
<dbReference type="RefSeq" id="WP_118923088.1">
    <property type="nucleotide sequence ID" value="NZ_QWEG01000012.1"/>
</dbReference>
<sequence length="245" mass="28706">MRQIDQKSVLQEKPQLELTTIPGPLVKKTLIANSLNETFEEAKLEWELESYIPKESEDFVDNCELCNHRNYVENWQIKNQNTERKLKVGSDCIRRFVQLAGTKSQNESNAYFDIKEKEIKKELELRVNYKQVLVYPLPTVRVANRFKRVTLELLTERGKIHLIDTPEGHIEIFKSLYAQDNPSNKELGNFKSLMSNPVTLPLQKETRKYKELIIKEGSTFKKRGKVTNISLVTSKIYRNPEKKYE</sequence>
<reference evidence="1 2" key="1">
    <citation type="journal article" date="2017" name="Int. J. Syst. Evol. Microbiol.">
        <title>Bacillus notoginsengisoli sp. nov., a novel bacterium isolated from the rhizosphere of Panax notoginseng.</title>
        <authorList>
            <person name="Zhang M.Y."/>
            <person name="Cheng J."/>
            <person name="Cai Y."/>
            <person name="Zhang T.Y."/>
            <person name="Wu Y.Y."/>
            <person name="Manikprabhu D."/>
            <person name="Li W.J."/>
            <person name="Zhang Y.X."/>
        </authorList>
    </citation>
    <scope>NUCLEOTIDE SEQUENCE [LARGE SCALE GENOMIC DNA]</scope>
    <source>
        <strain evidence="1 2">JCM 30743</strain>
    </source>
</reference>
<dbReference type="Proteomes" id="UP000284416">
    <property type="component" value="Unassembled WGS sequence"/>
</dbReference>
<evidence type="ECO:0000313" key="2">
    <source>
        <dbReference type="Proteomes" id="UP000284416"/>
    </source>
</evidence>
<dbReference type="OrthoDB" id="2602736at2"/>
<gene>
    <name evidence="1" type="ORF">D1B31_18230</name>
</gene>
<evidence type="ECO:0000313" key="1">
    <source>
        <dbReference type="EMBL" id="RHW36025.1"/>
    </source>
</evidence>
<proteinExistence type="predicted"/>
<accession>A0A417YPV4</accession>
<dbReference type="EMBL" id="QWEG01000012">
    <property type="protein sequence ID" value="RHW36025.1"/>
    <property type="molecule type" value="Genomic_DNA"/>
</dbReference>
<organism evidence="1 2">
    <name type="scientific">Neobacillus notoginsengisoli</name>
    <dbReference type="NCBI Taxonomy" id="1578198"/>
    <lineage>
        <taxon>Bacteria</taxon>
        <taxon>Bacillati</taxon>
        <taxon>Bacillota</taxon>
        <taxon>Bacilli</taxon>
        <taxon>Bacillales</taxon>
        <taxon>Bacillaceae</taxon>
        <taxon>Neobacillus</taxon>
    </lineage>
</organism>